<dbReference type="EMBL" id="CP060202">
    <property type="protein sequence ID" value="QNH60733.1"/>
    <property type="molecule type" value="Genomic_DNA"/>
</dbReference>
<evidence type="ECO:0000313" key="3">
    <source>
        <dbReference type="Proteomes" id="UP000515489"/>
    </source>
</evidence>
<evidence type="ECO:0000256" key="1">
    <source>
        <dbReference type="SAM" id="Phobius"/>
    </source>
</evidence>
<reference evidence="2 3" key="1">
    <citation type="submission" date="2020-08" db="EMBL/GenBank/DDBJ databases">
        <title>Hymenobacter sp. S2-20-2 genome sequencing.</title>
        <authorList>
            <person name="Jin L."/>
        </authorList>
    </citation>
    <scope>NUCLEOTIDE SEQUENCE [LARGE SCALE GENOMIC DNA]</scope>
    <source>
        <strain evidence="2 3">S2-20-2</strain>
    </source>
</reference>
<sequence>MDTLIFLAFVGLLILFLVFIGLQRLLKRWFPKTVTRNVVATVGTLVTAPILYTVMITLWFVWASYYPKRDFDRERWRSSIETRYEMSDDIIESKMLIGKSKAEVRQLLEVKPEKREWPDFNADTSDYWRYYLGFKPSVLGPMDPDALDIYFEDGRVVRVGQHRT</sequence>
<accession>A0A7G7W2Z0</accession>
<feature type="transmembrane region" description="Helical" evidence="1">
    <location>
        <begin position="38"/>
        <end position="62"/>
    </location>
</feature>
<organism evidence="2 3">
    <name type="scientific">Hymenobacter sediminicola</name>
    <dbReference type="NCBI Taxonomy" id="2761579"/>
    <lineage>
        <taxon>Bacteria</taxon>
        <taxon>Pseudomonadati</taxon>
        <taxon>Bacteroidota</taxon>
        <taxon>Cytophagia</taxon>
        <taxon>Cytophagales</taxon>
        <taxon>Hymenobacteraceae</taxon>
        <taxon>Hymenobacter</taxon>
    </lineage>
</organism>
<dbReference type="RefSeq" id="WP_185886656.1">
    <property type="nucleotide sequence ID" value="NZ_CP060202.1"/>
</dbReference>
<keyword evidence="1" id="KW-0812">Transmembrane</keyword>
<keyword evidence="1" id="KW-0472">Membrane</keyword>
<feature type="transmembrane region" description="Helical" evidence="1">
    <location>
        <begin position="6"/>
        <end position="26"/>
    </location>
</feature>
<gene>
    <name evidence="2" type="ORF">H4317_11075</name>
</gene>
<dbReference type="Proteomes" id="UP000515489">
    <property type="component" value="Chromosome"/>
</dbReference>
<name>A0A7G7W2Z0_9BACT</name>
<evidence type="ECO:0000313" key="2">
    <source>
        <dbReference type="EMBL" id="QNH60733.1"/>
    </source>
</evidence>
<keyword evidence="1" id="KW-1133">Transmembrane helix</keyword>
<protein>
    <submittedName>
        <fullName evidence="2">Uncharacterized protein</fullName>
    </submittedName>
</protein>
<dbReference type="KEGG" id="hsk:H4317_11075"/>
<keyword evidence="3" id="KW-1185">Reference proteome</keyword>
<proteinExistence type="predicted"/>
<dbReference type="AlphaFoldDB" id="A0A7G7W2Z0"/>